<name>A0A498HJR2_MALDO</name>
<dbReference type="Proteomes" id="UP000290289">
    <property type="component" value="Chromosome 17"/>
</dbReference>
<dbReference type="STRING" id="3750.A0A498HJR2"/>
<sequence>FKTGLSLLSTNSKKAVTEISKFASGSLQLQNKLVEEAVDDGGGHMPGIMNEVIGFFTEISVMPNCSTDFPTTFDQIPELESKTS</sequence>
<reference evidence="1 2" key="1">
    <citation type="submission" date="2018-10" db="EMBL/GenBank/DDBJ databases">
        <title>A high-quality apple genome assembly.</title>
        <authorList>
            <person name="Hu J."/>
        </authorList>
    </citation>
    <scope>NUCLEOTIDE SEQUENCE [LARGE SCALE GENOMIC DNA]</scope>
    <source>
        <strain evidence="2">cv. HFTH1</strain>
        <tissue evidence="1">Young leaf</tissue>
    </source>
</reference>
<dbReference type="AlphaFoldDB" id="A0A498HJR2"/>
<organism evidence="1 2">
    <name type="scientific">Malus domestica</name>
    <name type="common">Apple</name>
    <name type="synonym">Pyrus malus</name>
    <dbReference type="NCBI Taxonomy" id="3750"/>
    <lineage>
        <taxon>Eukaryota</taxon>
        <taxon>Viridiplantae</taxon>
        <taxon>Streptophyta</taxon>
        <taxon>Embryophyta</taxon>
        <taxon>Tracheophyta</taxon>
        <taxon>Spermatophyta</taxon>
        <taxon>Magnoliopsida</taxon>
        <taxon>eudicotyledons</taxon>
        <taxon>Gunneridae</taxon>
        <taxon>Pentapetalae</taxon>
        <taxon>rosids</taxon>
        <taxon>fabids</taxon>
        <taxon>Rosales</taxon>
        <taxon>Rosaceae</taxon>
        <taxon>Amygdaloideae</taxon>
        <taxon>Maleae</taxon>
        <taxon>Malus</taxon>
    </lineage>
</organism>
<keyword evidence="2" id="KW-1185">Reference proteome</keyword>
<feature type="non-terminal residue" evidence="1">
    <location>
        <position position="1"/>
    </location>
</feature>
<comment type="caution">
    <text evidence="1">The sequence shown here is derived from an EMBL/GenBank/DDBJ whole genome shotgun (WGS) entry which is preliminary data.</text>
</comment>
<proteinExistence type="predicted"/>
<dbReference type="EMBL" id="RDQH01000343">
    <property type="protein sequence ID" value="RXH69203.1"/>
    <property type="molecule type" value="Genomic_DNA"/>
</dbReference>
<evidence type="ECO:0000313" key="2">
    <source>
        <dbReference type="Proteomes" id="UP000290289"/>
    </source>
</evidence>
<accession>A0A498HJR2</accession>
<gene>
    <name evidence="1" type="ORF">DVH24_036987</name>
</gene>
<evidence type="ECO:0000313" key="1">
    <source>
        <dbReference type="EMBL" id="RXH69203.1"/>
    </source>
</evidence>
<protein>
    <submittedName>
        <fullName evidence="1">Uncharacterized protein</fullName>
    </submittedName>
</protein>